<evidence type="ECO:0000259" key="1">
    <source>
        <dbReference type="Pfam" id="PF05699"/>
    </source>
</evidence>
<protein>
    <recommendedName>
        <fullName evidence="1">HAT C-terminal dimerisation domain-containing protein</fullName>
    </recommendedName>
</protein>
<gene>
    <name evidence="2" type="ORF">AFUS01_LOCUS4661</name>
</gene>
<evidence type="ECO:0000313" key="3">
    <source>
        <dbReference type="Proteomes" id="UP000708208"/>
    </source>
</evidence>
<dbReference type="InterPro" id="IPR052717">
    <property type="entry name" value="Vacuolar_transposase_reg"/>
</dbReference>
<comment type="caution">
    <text evidence="2">The sequence shown here is derived from an EMBL/GenBank/DDBJ whole genome shotgun (WGS) entry which is preliminary data.</text>
</comment>
<feature type="domain" description="HAT C-terminal dimerisation" evidence="1">
    <location>
        <begin position="106"/>
        <end position="159"/>
    </location>
</feature>
<dbReference type="GO" id="GO:0046983">
    <property type="term" value="F:protein dimerization activity"/>
    <property type="evidence" value="ECO:0007669"/>
    <property type="project" value="InterPro"/>
</dbReference>
<reference evidence="2" key="1">
    <citation type="submission" date="2021-06" db="EMBL/GenBank/DDBJ databases">
        <authorList>
            <person name="Hodson N. C."/>
            <person name="Mongue J. A."/>
            <person name="Jaron S. K."/>
        </authorList>
    </citation>
    <scope>NUCLEOTIDE SEQUENCE</scope>
</reference>
<name>A0A8J2NJL1_9HEXA</name>
<dbReference type="OrthoDB" id="1271298at2759"/>
<feature type="non-terminal residue" evidence="2">
    <location>
        <position position="1"/>
    </location>
</feature>
<dbReference type="Pfam" id="PF05699">
    <property type="entry name" value="Dimer_Tnp_hAT"/>
    <property type="match status" value="1"/>
</dbReference>
<keyword evidence="3" id="KW-1185">Reference proteome</keyword>
<dbReference type="Proteomes" id="UP000708208">
    <property type="component" value="Unassembled WGS sequence"/>
</dbReference>
<dbReference type="GO" id="GO:0006357">
    <property type="term" value="P:regulation of transcription by RNA polymerase II"/>
    <property type="evidence" value="ECO:0007669"/>
    <property type="project" value="TreeGrafter"/>
</dbReference>
<sequence length="162" mass="18557">RNRITREEVFANQHLVLATMLDLRFKNAPFEGMTDILNNGHASGVVTVKILEELYQQQKLRSGYNEIVVDVDKDRNITSKRSSMFRHLDKVKTASQRMNSSARGEIQRYMDLKYADESSDPLEFWKEQISNFPIVAQLARIYLGFPASSGLAERLFSIAEAL</sequence>
<dbReference type="InterPro" id="IPR008906">
    <property type="entry name" value="HATC_C_dom"/>
</dbReference>
<organism evidence="2 3">
    <name type="scientific">Allacma fusca</name>
    <dbReference type="NCBI Taxonomy" id="39272"/>
    <lineage>
        <taxon>Eukaryota</taxon>
        <taxon>Metazoa</taxon>
        <taxon>Ecdysozoa</taxon>
        <taxon>Arthropoda</taxon>
        <taxon>Hexapoda</taxon>
        <taxon>Collembola</taxon>
        <taxon>Symphypleona</taxon>
        <taxon>Sminthuridae</taxon>
        <taxon>Allacma</taxon>
    </lineage>
</organism>
<dbReference type="AlphaFoldDB" id="A0A8J2NJL1"/>
<dbReference type="PANTHER" id="PTHR46169">
    <property type="entry name" value="DNA REPLICATION-RELATED ELEMENT FACTOR, ISOFORM A"/>
    <property type="match status" value="1"/>
</dbReference>
<accession>A0A8J2NJL1</accession>
<proteinExistence type="predicted"/>
<dbReference type="EMBL" id="CAJVCH010029185">
    <property type="protein sequence ID" value="CAG7706208.1"/>
    <property type="molecule type" value="Genomic_DNA"/>
</dbReference>
<dbReference type="PANTHER" id="PTHR46169:SF29">
    <property type="entry name" value="DNA REPLICATION-RELATED ELEMENT FACTOR, ISOFORM A"/>
    <property type="match status" value="1"/>
</dbReference>
<evidence type="ECO:0000313" key="2">
    <source>
        <dbReference type="EMBL" id="CAG7706208.1"/>
    </source>
</evidence>
<dbReference type="GO" id="GO:0005634">
    <property type="term" value="C:nucleus"/>
    <property type="evidence" value="ECO:0007669"/>
    <property type="project" value="TreeGrafter"/>
</dbReference>